<dbReference type="CDD" id="cd24079">
    <property type="entry name" value="ASKHA_NBD_PG1100-like"/>
    <property type="match status" value="1"/>
</dbReference>
<dbReference type="eggNOG" id="COG2971">
    <property type="taxonomic scope" value="Bacteria"/>
</dbReference>
<dbReference type="SUPFAM" id="SSF53067">
    <property type="entry name" value="Actin-like ATPase domain"/>
    <property type="match status" value="2"/>
</dbReference>
<dbReference type="Gene3D" id="1.10.720.160">
    <property type="match status" value="1"/>
</dbReference>
<dbReference type="PANTHER" id="PTHR43190">
    <property type="entry name" value="N-ACETYL-D-GLUCOSAMINE KINASE"/>
    <property type="match status" value="1"/>
</dbReference>
<sequence length="287" mass="32227">MILTADSGSTKCDWILLNVETGIITKIRTKGINPKLLNKKQIIQIIKQSPELIQLKESISKVNFYGAGCGDQKAKDGITDILKEVFPNAFINVYEDLAAAVFGTTDKHAVICIVGTGSNSCYYDGDKIHRRITSLGFLVMDDGSGNYFGKELLRAFFYKKTPSILKYKFSKSFNLNENIILENLYEKENGSGYLANYAVFLIENRSHPFIQEMIKKGVCQIFDNLINPYALELKKVPLHFVGTIAYFLQQDILQEANKRGYKVGSFVKAPIDNLISKLCSSSRTQMS</sequence>
<dbReference type="InterPro" id="IPR043129">
    <property type="entry name" value="ATPase_NBD"/>
</dbReference>
<comment type="caution">
    <text evidence="2">The sequence shown here is derived from an EMBL/GenBank/DDBJ whole genome shotgun (WGS) entry which is preliminary data.</text>
</comment>
<dbReference type="STRING" id="1086011.HJ01_00153"/>
<evidence type="ECO:0000313" key="3">
    <source>
        <dbReference type="Proteomes" id="UP000005566"/>
    </source>
</evidence>
<dbReference type="EMBL" id="AHKF01000004">
    <property type="protein sequence ID" value="EIA10647.1"/>
    <property type="molecule type" value="Genomic_DNA"/>
</dbReference>
<proteinExistence type="predicted"/>
<feature type="domain" description="ATPase BadF/BadG/BcrA/BcrD type" evidence="1">
    <location>
        <begin position="6"/>
        <end position="157"/>
    </location>
</feature>
<accession>H7FLV5</accession>
<dbReference type="Pfam" id="PF01869">
    <property type="entry name" value="BcrAD_BadFG"/>
    <property type="match status" value="1"/>
</dbReference>
<dbReference type="Proteomes" id="UP000005566">
    <property type="component" value="Unassembled WGS sequence"/>
</dbReference>
<dbReference type="Gene3D" id="3.30.420.40">
    <property type="match status" value="2"/>
</dbReference>
<gene>
    <name evidence="2" type="ORF">HJ01_00153</name>
</gene>
<dbReference type="InterPro" id="IPR052519">
    <property type="entry name" value="Euk-type_GlcNAc_Kinase"/>
</dbReference>
<keyword evidence="3" id="KW-1185">Reference proteome</keyword>
<name>H7FLV5_FLAFP</name>
<dbReference type="AlphaFoldDB" id="H7FLV5"/>
<dbReference type="PANTHER" id="PTHR43190:SF3">
    <property type="entry name" value="N-ACETYL-D-GLUCOSAMINE KINASE"/>
    <property type="match status" value="1"/>
</dbReference>
<evidence type="ECO:0000313" key="2">
    <source>
        <dbReference type="EMBL" id="EIA10647.1"/>
    </source>
</evidence>
<dbReference type="InterPro" id="IPR002731">
    <property type="entry name" value="ATPase_BadF"/>
</dbReference>
<reference evidence="2 3" key="1">
    <citation type="journal article" date="2014" name="Acta Crystallogr. D">
        <title>Structure-based characterization and antifreeze properties of a hyperactive ice-binding protein from the Antarctic bacterium Flavobacterium frigoris PS1.</title>
        <authorList>
            <person name="Do H."/>
            <person name="Kim S.J."/>
            <person name="Kim H.J."/>
            <person name="Lee J.H."/>
        </authorList>
    </citation>
    <scope>NUCLEOTIDE SEQUENCE [LARGE SCALE GENOMIC DNA]</scope>
    <source>
        <strain evidence="2 3">PS1</strain>
    </source>
</reference>
<evidence type="ECO:0000259" key="1">
    <source>
        <dbReference type="Pfam" id="PF01869"/>
    </source>
</evidence>
<organism evidence="2 3">
    <name type="scientific">Flavobacterium frigoris (strain PS1)</name>
    <dbReference type="NCBI Taxonomy" id="1086011"/>
    <lineage>
        <taxon>Bacteria</taxon>
        <taxon>Pseudomonadati</taxon>
        <taxon>Bacteroidota</taxon>
        <taxon>Flavobacteriia</taxon>
        <taxon>Flavobacteriales</taxon>
        <taxon>Flavobacteriaceae</taxon>
        <taxon>Flavobacterium</taxon>
    </lineage>
</organism>
<protein>
    <recommendedName>
        <fullName evidence="1">ATPase BadF/BadG/BcrA/BcrD type domain-containing protein</fullName>
    </recommendedName>
</protein>
<dbReference type="PATRIC" id="fig|1086011.3.peg.148"/>